<keyword evidence="1" id="KW-0472">Membrane</keyword>
<organism evidence="2 3">
    <name type="scientific">Piper methysticum polerovirus</name>
    <dbReference type="NCBI Taxonomy" id="2885088"/>
    <lineage>
        <taxon>Viruses</taxon>
        <taxon>Riboviria</taxon>
        <taxon>Orthornavirae</taxon>
        <taxon>Pisuviricota</taxon>
        <taxon>Pisoniviricetes</taxon>
        <taxon>Sobelivirales</taxon>
        <taxon>Solemoviridae</taxon>
        <taxon>Polerovirus</taxon>
        <taxon>Polerovirus PMPV</taxon>
    </lineage>
</organism>
<gene>
    <name evidence="2" type="primary">ORF0</name>
</gene>
<reference evidence="2" key="1">
    <citation type="journal article" date="2022" name="Virus Genes">
        <title>Exploration of plant transcriptomes reveals five putative novel poleroviruses and an enamovirus.</title>
        <authorList>
            <person name="Kavi Sidharthan V."/>
            <person name="Nagendran K."/>
            <person name="Baranwal V.K."/>
        </authorList>
    </citation>
    <scope>NUCLEOTIDE SEQUENCE</scope>
    <source>
        <strain evidence="2">Pip met</strain>
    </source>
</reference>
<dbReference type="EMBL" id="BK059373">
    <property type="protein sequence ID" value="DAZ87618.1"/>
    <property type="molecule type" value="Genomic_RNA"/>
</dbReference>
<evidence type="ECO:0000256" key="1">
    <source>
        <dbReference type="SAM" id="Phobius"/>
    </source>
</evidence>
<name>A0AAD2KQ94_9VIRU</name>
<accession>A0AAD2KQ94</accession>
<evidence type="ECO:0000313" key="3">
    <source>
        <dbReference type="Proteomes" id="UP001265787"/>
    </source>
</evidence>
<keyword evidence="1" id="KW-1133">Transmembrane helix</keyword>
<feature type="transmembrane region" description="Helical" evidence="1">
    <location>
        <begin position="56"/>
        <end position="75"/>
    </location>
</feature>
<dbReference type="Proteomes" id="UP001265787">
    <property type="component" value="Segment"/>
</dbReference>
<proteinExistence type="predicted"/>
<keyword evidence="3" id="KW-1185">Reference proteome</keyword>
<protein>
    <submittedName>
        <fullName evidence="2">P0 protein</fullName>
    </submittedName>
</protein>
<evidence type="ECO:0000313" key="2">
    <source>
        <dbReference type="EMBL" id="DAZ87618.1"/>
    </source>
</evidence>
<sequence length="253" mass="29082">MFCIRYDGLWTVDTHVTIHDDLTRTVALGLAINNFQLSYRAIVAQPASRYVFRHSAHLVSFVFLLPLVLNSWVYFKPNRAYAPRRFLRAILHWGFTLKYYPQISFTERYVVLHLNRLCGNDWESLLFRAHFSDTREGPRRLFEDHFSGLGTIPELLRLALLRHKLRLDQLERLSAVDSCLRLGNALLVGGSLGHPYGQNFRSAYLRTNMHVCVNSLHLEGAALDIWKLPGLDCYLPPEDILDGSLVQSELGMV</sequence>
<keyword evidence="1" id="KW-0812">Transmembrane</keyword>